<dbReference type="Pfam" id="PF07728">
    <property type="entry name" value="AAA_5"/>
    <property type="match status" value="1"/>
</dbReference>
<dbReference type="InterPro" id="IPR003593">
    <property type="entry name" value="AAA+_ATPase"/>
</dbReference>
<gene>
    <name evidence="3" type="ORF">R5A26_15415</name>
</gene>
<evidence type="ECO:0000256" key="1">
    <source>
        <dbReference type="SAM" id="Coils"/>
    </source>
</evidence>
<dbReference type="InterPro" id="IPR011704">
    <property type="entry name" value="ATPase_dyneun-rel_AAA"/>
</dbReference>
<evidence type="ECO:0000313" key="4">
    <source>
        <dbReference type="Proteomes" id="UP001187346"/>
    </source>
</evidence>
<protein>
    <submittedName>
        <fullName evidence="3">AAA family ATPase</fullName>
    </submittedName>
</protein>
<organism evidence="3 4">
    <name type="scientific">Streptomyces prunicolor</name>
    <dbReference type="NCBI Taxonomy" id="67348"/>
    <lineage>
        <taxon>Bacteria</taxon>
        <taxon>Bacillati</taxon>
        <taxon>Actinomycetota</taxon>
        <taxon>Actinomycetes</taxon>
        <taxon>Kitasatosporales</taxon>
        <taxon>Streptomycetaceae</taxon>
        <taxon>Streptomyces</taxon>
    </lineage>
</organism>
<evidence type="ECO:0000259" key="2">
    <source>
        <dbReference type="SMART" id="SM00382"/>
    </source>
</evidence>
<accession>A0ABU4F9S5</accession>
<dbReference type="EMBL" id="JAWMAJ010000043">
    <property type="protein sequence ID" value="MDV7217342.1"/>
    <property type="molecule type" value="Genomic_DNA"/>
</dbReference>
<dbReference type="InterPro" id="IPR050764">
    <property type="entry name" value="CbbQ/NirQ/NorQ/GpvN"/>
</dbReference>
<name>A0ABU4F9S5_9ACTN</name>
<dbReference type="SUPFAM" id="SSF52540">
    <property type="entry name" value="P-loop containing nucleoside triphosphate hydrolases"/>
    <property type="match status" value="1"/>
</dbReference>
<dbReference type="SMART" id="SM00382">
    <property type="entry name" value="AAA"/>
    <property type="match status" value="1"/>
</dbReference>
<dbReference type="RefSeq" id="WP_317771691.1">
    <property type="nucleotide sequence ID" value="NZ_JAWMAJ010000043.1"/>
</dbReference>
<reference evidence="3 4" key="1">
    <citation type="submission" date="2023-10" db="EMBL/GenBank/DDBJ databases">
        <title>Characterization of rhizosphere-enriched actinobacteria from wheat plants lab-grown on chernevaya soil.</title>
        <authorList>
            <person name="Tikhonova E.N."/>
            <person name="Konopkin A."/>
            <person name="Kravchenko I.K."/>
        </authorList>
    </citation>
    <scope>NUCLEOTIDE SEQUENCE [LARGE SCALE GENOMIC DNA]</scope>
    <source>
        <strain evidence="3 4">RR29</strain>
    </source>
</reference>
<dbReference type="PANTHER" id="PTHR42759">
    <property type="entry name" value="MOXR FAMILY PROTEIN"/>
    <property type="match status" value="1"/>
</dbReference>
<dbReference type="PANTHER" id="PTHR42759:SF1">
    <property type="entry name" value="MAGNESIUM-CHELATASE SUBUNIT CHLD"/>
    <property type="match status" value="1"/>
</dbReference>
<keyword evidence="4" id="KW-1185">Reference proteome</keyword>
<keyword evidence="1" id="KW-0175">Coiled coil</keyword>
<dbReference type="Gene3D" id="3.40.50.300">
    <property type="entry name" value="P-loop containing nucleotide triphosphate hydrolases"/>
    <property type="match status" value="1"/>
</dbReference>
<feature type="domain" description="AAA+ ATPase" evidence="2">
    <location>
        <begin position="258"/>
        <end position="402"/>
    </location>
</feature>
<dbReference type="InterPro" id="IPR027417">
    <property type="entry name" value="P-loop_NTPase"/>
</dbReference>
<feature type="coiled-coil region" evidence="1">
    <location>
        <begin position="93"/>
        <end position="200"/>
    </location>
</feature>
<proteinExistence type="predicted"/>
<dbReference type="CDD" id="cd00009">
    <property type="entry name" value="AAA"/>
    <property type="match status" value="1"/>
</dbReference>
<sequence length="494" mass="53216">MRKSTRTEVRQTAEAMATETVMRCADALARSPYAERTMETTSRRVAAEVARTIADERVAHADEIVRAAAAAAKDTATETARQVAEETSASLAAEAAARTLKESREAVAEALGESREAVRETLGTERRKVEEELARTRAELDDTQGQLTEALARNRVELEEAQGQLAEELARTRAELEEAQGQLTEALGRTRRELAEAREEVVRSAGRFARDEAVRVVAETVAEQVPPVVEVRVAEADPVRVGGHSHVVLPDVLLALGAGCHVLLVGPAGTGKSMMARQTAEAFGQEFHALSLGPTTPMSKIFGYYDAHGQYHGTPFRSAFEHGGLMLLDELDSGHPGLLAELNQALSIRSCAFADGMVAAHPEFRLIATANTYGTGGDRQYVGRQALDAATLDRFVVIDVPVDEDLEERIALAHAPSRPEDTLRVIEEVRRLRATAAEKRLPVMFSPRAGIDAAKLLQAGASVEQAIRWRVVRGMSAAHRSALGLAADGGEGAE</sequence>
<comment type="caution">
    <text evidence="3">The sequence shown here is derived from an EMBL/GenBank/DDBJ whole genome shotgun (WGS) entry which is preliminary data.</text>
</comment>
<dbReference type="Proteomes" id="UP001187346">
    <property type="component" value="Unassembled WGS sequence"/>
</dbReference>
<evidence type="ECO:0000313" key="3">
    <source>
        <dbReference type="EMBL" id="MDV7217342.1"/>
    </source>
</evidence>